<dbReference type="InterPro" id="IPR036928">
    <property type="entry name" value="AS_sf"/>
</dbReference>
<dbReference type="InParanoid" id="A5DC18"/>
<comment type="similarity">
    <text evidence="2">Belongs to the amidase family.</text>
</comment>
<dbReference type="RefSeq" id="XP_001487446.1">
    <property type="nucleotide sequence ID" value="XM_001487396.1"/>
</dbReference>
<feature type="binding site" evidence="6">
    <location>
        <begin position="235"/>
        <end position="238"/>
    </location>
    <ligand>
        <name>substrate</name>
    </ligand>
</feature>
<dbReference type="Pfam" id="PF01425">
    <property type="entry name" value="Amidase"/>
    <property type="match status" value="1"/>
</dbReference>
<feature type="active site" description="Acyl-ester intermediate" evidence="5">
    <location>
        <position position="238"/>
    </location>
</feature>
<dbReference type="SUPFAM" id="SSF75304">
    <property type="entry name" value="Amidase signature (AS) enzymes"/>
    <property type="match status" value="1"/>
</dbReference>
<dbReference type="Proteomes" id="UP000001997">
    <property type="component" value="Unassembled WGS sequence"/>
</dbReference>
<dbReference type="Gene3D" id="3.90.1300.10">
    <property type="entry name" value="Amidase signature (AS) domain"/>
    <property type="match status" value="1"/>
</dbReference>
<dbReference type="KEGG" id="pgu:PGUG_00823"/>
<feature type="domain" description="Amidase" evidence="7">
    <location>
        <begin position="85"/>
        <end position="540"/>
    </location>
</feature>
<evidence type="ECO:0000313" key="9">
    <source>
        <dbReference type="Proteomes" id="UP000001997"/>
    </source>
</evidence>
<proteinExistence type="inferred from homology"/>
<evidence type="ECO:0000256" key="2">
    <source>
        <dbReference type="ARBA" id="ARBA00009199"/>
    </source>
</evidence>
<evidence type="ECO:0000256" key="3">
    <source>
        <dbReference type="ARBA" id="ARBA00012922"/>
    </source>
</evidence>
<dbReference type="EC" id="3.5.1.4" evidence="3"/>
<comment type="catalytic activity">
    <reaction evidence="1">
        <text>a monocarboxylic acid amide + H2O = a monocarboxylate + NH4(+)</text>
        <dbReference type="Rhea" id="RHEA:12020"/>
        <dbReference type="ChEBI" id="CHEBI:15377"/>
        <dbReference type="ChEBI" id="CHEBI:28938"/>
        <dbReference type="ChEBI" id="CHEBI:35757"/>
        <dbReference type="ChEBI" id="CHEBI:83628"/>
        <dbReference type="EC" id="3.5.1.4"/>
    </reaction>
</comment>
<dbReference type="GO" id="GO:0004040">
    <property type="term" value="F:amidase activity"/>
    <property type="evidence" value="ECO:0007669"/>
    <property type="project" value="UniProtKB-EC"/>
</dbReference>
<sequence>MRYDNTMTKNWEDAAQLKRISVNNSIPSKWVNETIKDDMIKAGFSNTKAYLDSILPEEEVAITELTVLELQVKIASGDLTAASVANAYCHRAALAHQILNCCSEIFFDKALETAKKLDEYFAKNGTVVGKLHGIPISLKDQVDLPGLDSSIGYVALLNKPKTEMSLLAEYLQKEGAVFYVKTTVPMAMLAPQTDSNIFGYTYNALNLQLSTGGSSGGEGALIGAGASPLGFGTDIGGSIRIPSAFQGLYGLRPTSNRISYLRVSNSYSGQTTMPSVIGPMARSLADIEYITKLIFNGKLWKSDPKVAPVPFSDNSSVKQEKLTYGLWKFDGVVRPHPPIQRALEETAKSLKAEGHEIVEIQLPNMDKIYETAMNIFTADKGLEVQEMCKESGEPVVPAVKGFVCSKPGESPIDVNEWWNLCNQQYDCQQEFYKFWEQTASITGSGKPIDAIICPVWPFTAFLPGYHDSLNYSCPFNLLDSASVVVPVNKVDKTLDPIDPNYVPLNDSDEKVYKTYKPELFDGMPVCVQVVGKKFEDEKILAAAVVVDYATNKK</sequence>
<dbReference type="OrthoDB" id="6428749at2759"/>
<protein>
    <recommendedName>
        <fullName evidence="3">amidase</fullName>
        <ecNumber evidence="3">3.5.1.4</ecNumber>
    </recommendedName>
</protein>
<organism evidence="8 9">
    <name type="scientific">Meyerozyma guilliermondii (strain ATCC 6260 / CBS 566 / DSM 6381 / JCM 1539 / NBRC 10279 / NRRL Y-324)</name>
    <name type="common">Yeast</name>
    <name type="synonym">Candida guilliermondii</name>
    <dbReference type="NCBI Taxonomy" id="294746"/>
    <lineage>
        <taxon>Eukaryota</taxon>
        <taxon>Fungi</taxon>
        <taxon>Dikarya</taxon>
        <taxon>Ascomycota</taxon>
        <taxon>Saccharomycotina</taxon>
        <taxon>Pichiomycetes</taxon>
        <taxon>Debaryomycetaceae</taxon>
        <taxon>Meyerozyma</taxon>
    </lineage>
</organism>
<dbReference type="PANTHER" id="PTHR46072:SF11">
    <property type="entry name" value="AMIDASE-RELATED"/>
    <property type="match status" value="1"/>
</dbReference>
<keyword evidence="9" id="KW-1185">Reference proteome</keyword>
<dbReference type="EMBL" id="CH408155">
    <property type="protein sequence ID" value="EDK36725.1"/>
    <property type="molecule type" value="Genomic_DNA"/>
</dbReference>
<dbReference type="GeneID" id="5128589"/>
<evidence type="ECO:0000256" key="5">
    <source>
        <dbReference type="PIRSR" id="PIRSR001221-1"/>
    </source>
</evidence>
<dbReference type="FunCoup" id="A5DC18">
    <property type="interactions" value="62"/>
</dbReference>
<feature type="binding site" evidence="6">
    <location>
        <position position="188"/>
    </location>
    <ligand>
        <name>substrate</name>
    </ligand>
</feature>
<dbReference type="PANTHER" id="PTHR46072">
    <property type="entry name" value="AMIDASE-RELATED-RELATED"/>
    <property type="match status" value="1"/>
</dbReference>
<feature type="active site" description="Charge relay system" evidence="5">
    <location>
        <position position="139"/>
    </location>
</feature>
<feature type="binding site" evidence="6">
    <location>
        <position position="214"/>
    </location>
    <ligand>
        <name>substrate</name>
    </ligand>
</feature>
<accession>A5DC18</accession>
<dbReference type="eggNOG" id="KOG1212">
    <property type="taxonomic scope" value="Eukaryota"/>
</dbReference>
<dbReference type="PIRSF" id="PIRSF001221">
    <property type="entry name" value="Amidase_fungi"/>
    <property type="match status" value="1"/>
</dbReference>
<dbReference type="InterPro" id="IPR023631">
    <property type="entry name" value="Amidase_dom"/>
</dbReference>
<evidence type="ECO:0000313" key="8">
    <source>
        <dbReference type="EMBL" id="EDK36725.1"/>
    </source>
</evidence>
<evidence type="ECO:0000259" key="7">
    <source>
        <dbReference type="Pfam" id="PF01425"/>
    </source>
</evidence>
<evidence type="ECO:0000256" key="6">
    <source>
        <dbReference type="PIRSR" id="PIRSR001221-2"/>
    </source>
</evidence>
<evidence type="ECO:0000256" key="1">
    <source>
        <dbReference type="ARBA" id="ARBA00001311"/>
    </source>
</evidence>
<evidence type="ECO:0000256" key="4">
    <source>
        <dbReference type="ARBA" id="ARBA00022801"/>
    </source>
</evidence>
<dbReference type="OMA" id="YVGWLGK"/>
<gene>
    <name evidence="8" type="ORF">PGUG_00823</name>
</gene>
<keyword evidence="4" id="KW-0378">Hydrolase</keyword>
<dbReference type="PROSITE" id="PS00571">
    <property type="entry name" value="AMIDASES"/>
    <property type="match status" value="1"/>
</dbReference>
<dbReference type="VEuPathDB" id="FungiDB:PGUG_00823"/>
<dbReference type="HOGENOM" id="CLU_009600_9_2_1"/>
<name>A5DC18_PICGU</name>
<feature type="active site" description="Charge relay system" evidence="5">
    <location>
        <position position="214"/>
    </location>
</feature>
<dbReference type="STRING" id="294746.A5DC18"/>
<dbReference type="AlphaFoldDB" id="A5DC18"/>
<reference evidence="8 9" key="1">
    <citation type="journal article" date="2009" name="Nature">
        <title>Evolution of pathogenicity and sexual reproduction in eight Candida genomes.</title>
        <authorList>
            <person name="Butler G."/>
            <person name="Rasmussen M.D."/>
            <person name="Lin M.F."/>
            <person name="Santos M.A."/>
            <person name="Sakthikumar S."/>
            <person name="Munro C.A."/>
            <person name="Rheinbay E."/>
            <person name="Grabherr M."/>
            <person name="Forche A."/>
            <person name="Reedy J.L."/>
            <person name="Agrafioti I."/>
            <person name="Arnaud M.B."/>
            <person name="Bates S."/>
            <person name="Brown A.J."/>
            <person name="Brunke S."/>
            <person name="Costanzo M.C."/>
            <person name="Fitzpatrick D.A."/>
            <person name="de Groot P.W."/>
            <person name="Harris D."/>
            <person name="Hoyer L.L."/>
            <person name="Hube B."/>
            <person name="Klis F.M."/>
            <person name="Kodira C."/>
            <person name="Lennard N."/>
            <person name="Logue M.E."/>
            <person name="Martin R."/>
            <person name="Neiman A.M."/>
            <person name="Nikolaou E."/>
            <person name="Quail M.A."/>
            <person name="Quinn J."/>
            <person name="Santos M.C."/>
            <person name="Schmitzberger F.F."/>
            <person name="Sherlock G."/>
            <person name="Shah P."/>
            <person name="Silverstein K.A."/>
            <person name="Skrzypek M.S."/>
            <person name="Soll D."/>
            <person name="Staggs R."/>
            <person name="Stansfield I."/>
            <person name="Stumpf M.P."/>
            <person name="Sudbery P.E."/>
            <person name="Srikantha T."/>
            <person name="Zeng Q."/>
            <person name="Berman J."/>
            <person name="Berriman M."/>
            <person name="Heitman J."/>
            <person name="Gow N.A."/>
            <person name="Lorenz M.C."/>
            <person name="Birren B.W."/>
            <person name="Kellis M."/>
            <person name="Cuomo C.A."/>
        </authorList>
    </citation>
    <scope>NUCLEOTIDE SEQUENCE [LARGE SCALE GENOMIC DNA]</scope>
    <source>
        <strain evidence="9">ATCC 6260 / CBS 566 / DSM 6381 / JCM 1539 / NBRC 10279 / NRRL Y-324</strain>
    </source>
</reference>
<dbReference type="InterPro" id="IPR020556">
    <property type="entry name" value="Amidase_CS"/>
</dbReference>